<feature type="domain" description="Carbohydrate kinase PfkB" evidence="3">
    <location>
        <begin position="15"/>
        <end position="302"/>
    </location>
</feature>
<dbReference type="CDD" id="cd01945">
    <property type="entry name" value="ribokinase_group_B"/>
    <property type="match status" value="1"/>
</dbReference>
<dbReference type="InterPro" id="IPR002173">
    <property type="entry name" value="Carboh/pur_kinase_PfkB_CS"/>
</dbReference>
<sequence>MSSSAFGPPPGPPRRVLCIGAAVLDTLFRVRSLPTGQGKILPYEMLQVAEGMASSAAFAVARLGGHASLWGAVGDDATGARIISDLGDSGIDTSGMTVVQGARSAVSTILIDDEGERLIVPFYDERLHDTVRLVTEQEMSAFDAVLVDVRWPKLALRVLIAAGKAGKPAILDGDVAGEGVIEMLAPAASHIVFSQPAAERLAGTADLVETVGQLKRKFEHAFIGVTAGENGSLWSDDPSGDIRHLAAPKVRAIDTLAAGDIFHGAFALAIAEGMPIEETMRLSSMAAALKCQVFGGRIGAPTRAQVCDALRDWNVRVFPKVSDIEFNR</sequence>
<evidence type="ECO:0000313" key="5">
    <source>
        <dbReference type="Proteomes" id="UP000197269"/>
    </source>
</evidence>
<dbReference type="PANTHER" id="PTHR42774:SF3">
    <property type="entry name" value="KETOHEXOKINASE"/>
    <property type="match status" value="1"/>
</dbReference>
<evidence type="ECO:0000259" key="3">
    <source>
        <dbReference type="Pfam" id="PF00294"/>
    </source>
</evidence>
<comment type="caution">
    <text evidence="4">The sequence shown here is derived from an EMBL/GenBank/DDBJ whole genome shotgun (WGS) entry which is preliminary data.</text>
</comment>
<reference evidence="4 5" key="1">
    <citation type="submission" date="2017-03" db="EMBL/GenBank/DDBJ databases">
        <title>Genome of strain Rhizobium sp. CNPSo 668.</title>
        <authorList>
            <person name="Ribeiro R."/>
        </authorList>
    </citation>
    <scope>NUCLEOTIDE SEQUENCE [LARGE SCALE GENOMIC DNA]</scope>
    <source>
        <strain evidence="4 5">CNPSo 668</strain>
    </source>
</reference>
<dbReference type="Pfam" id="PF00294">
    <property type="entry name" value="PfkB"/>
    <property type="match status" value="1"/>
</dbReference>
<name>A0A246DX86_9HYPH</name>
<protein>
    <submittedName>
        <fullName evidence="4">Ribokinase</fullName>
    </submittedName>
</protein>
<dbReference type="InterPro" id="IPR029056">
    <property type="entry name" value="Ribokinase-like"/>
</dbReference>
<dbReference type="GO" id="GO:0016301">
    <property type="term" value="F:kinase activity"/>
    <property type="evidence" value="ECO:0007669"/>
    <property type="project" value="UniProtKB-KW"/>
</dbReference>
<evidence type="ECO:0000256" key="2">
    <source>
        <dbReference type="ARBA" id="ARBA00022777"/>
    </source>
</evidence>
<gene>
    <name evidence="4" type="ORF">B5E41_10960</name>
</gene>
<dbReference type="InterPro" id="IPR052562">
    <property type="entry name" value="Ketohexokinase-related"/>
</dbReference>
<proteinExistence type="predicted"/>
<dbReference type="SUPFAM" id="SSF53613">
    <property type="entry name" value="Ribokinase-like"/>
    <property type="match status" value="1"/>
</dbReference>
<dbReference type="RefSeq" id="WP_088393490.1">
    <property type="nucleotide sequence ID" value="NZ_MXPU01000006.1"/>
</dbReference>
<dbReference type="AlphaFoldDB" id="A0A246DX86"/>
<dbReference type="InterPro" id="IPR011611">
    <property type="entry name" value="PfkB_dom"/>
</dbReference>
<evidence type="ECO:0000256" key="1">
    <source>
        <dbReference type="ARBA" id="ARBA00022679"/>
    </source>
</evidence>
<accession>A0A246DX86</accession>
<dbReference type="Gene3D" id="3.40.1190.20">
    <property type="match status" value="1"/>
</dbReference>
<keyword evidence="1" id="KW-0808">Transferase</keyword>
<organism evidence="4 5">
    <name type="scientific">Rhizobium esperanzae</name>
    <dbReference type="NCBI Taxonomy" id="1967781"/>
    <lineage>
        <taxon>Bacteria</taxon>
        <taxon>Pseudomonadati</taxon>
        <taxon>Pseudomonadota</taxon>
        <taxon>Alphaproteobacteria</taxon>
        <taxon>Hyphomicrobiales</taxon>
        <taxon>Rhizobiaceae</taxon>
        <taxon>Rhizobium/Agrobacterium group</taxon>
        <taxon>Rhizobium</taxon>
    </lineage>
</organism>
<evidence type="ECO:0000313" key="4">
    <source>
        <dbReference type="EMBL" id="OWO94921.1"/>
    </source>
</evidence>
<dbReference type="Proteomes" id="UP000197269">
    <property type="component" value="Unassembled WGS sequence"/>
</dbReference>
<dbReference type="PROSITE" id="PS00584">
    <property type="entry name" value="PFKB_KINASES_2"/>
    <property type="match status" value="1"/>
</dbReference>
<keyword evidence="2 4" id="KW-0418">Kinase</keyword>
<dbReference type="EMBL" id="MXPU01000006">
    <property type="protein sequence ID" value="OWO94921.1"/>
    <property type="molecule type" value="Genomic_DNA"/>
</dbReference>
<dbReference type="PANTHER" id="PTHR42774">
    <property type="entry name" value="PHOSPHOTRANSFERASE SYSTEM TRANSPORT PROTEIN"/>
    <property type="match status" value="1"/>
</dbReference>